<organism evidence="4 5">
    <name type="scientific">Amborella trichopoda</name>
    <dbReference type="NCBI Taxonomy" id="13333"/>
    <lineage>
        <taxon>Eukaryota</taxon>
        <taxon>Viridiplantae</taxon>
        <taxon>Streptophyta</taxon>
        <taxon>Embryophyta</taxon>
        <taxon>Tracheophyta</taxon>
        <taxon>Spermatophyta</taxon>
        <taxon>Magnoliopsida</taxon>
        <taxon>Amborellales</taxon>
        <taxon>Amborellaceae</taxon>
        <taxon>Amborella</taxon>
    </lineage>
</organism>
<dbReference type="KEGG" id="atr:18435951"/>
<evidence type="ECO:0000313" key="5">
    <source>
        <dbReference type="Proteomes" id="UP000017836"/>
    </source>
</evidence>
<feature type="compositionally biased region" description="Polar residues" evidence="2">
    <location>
        <begin position="46"/>
        <end position="55"/>
    </location>
</feature>
<reference evidence="5" key="1">
    <citation type="journal article" date="2013" name="Science">
        <title>The Amborella genome and the evolution of flowering plants.</title>
        <authorList>
            <consortium name="Amborella Genome Project"/>
        </authorList>
    </citation>
    <scope>NUCLEOTIDE SEQUENCE [LARGE SCALE GENOMIC DNA]</scope>
</reference>
<dbReference type="Gene3D" id="1.25.40.10">
    <property type="entry name" value="Tetratricopeptide repeat domain"/>
    <property type="match status" value="1"/>
</dbReference>
<name>W1PJ95_AMBTC</name>
<dbReference type="InterPro" id="IPR011990">
    <property type="entry name" value="TPR-like_helical_dom_sf"/>
</dbReference>
<dbReference type="Proteomes" id="UP000017836">
    <property type="component" value="Unassembled WGS sequence"/>
</dbReference>
<dbReference type="Gramene" id="ERN07716">
    <property type="protein sequence ID" value="ERN07716"/>
    <property type="gene ID" value="AMTR_s00012p00030740"/>
</dbReference>
<feature type="coiled-coil region" evidence="1">
    <location>
        <begin position="514"/>
        <end position="569"/>
    </location>
</feature>
<feature type="region of interest" description="Disordered" evidence="2">
    <location>
        <begin position="121"/>
        <end position="158"/>
    </location>
</feature>
<dbReference type="eggNOG" id="KOG4839">
    <property type="taxonomic scope" value="Eukaryota"/>
</dbReference>
<feature type="domain" description="Putative zinc-finger" evidence="3">
    <location>
        <begin position="961"/>
        <end position="979"/>
    </location>
</feature>
<keyword evidence="5" id="KW-1185">Reference proteome</keyword>
<evidence type="ECO:0000259" key="3">
    <source>
        <dbReference type="Pfam" id="PF10650"/>
    </source>
</evidence>
<sequence length="1784" mass="198953">MEIEELRAKALASMGYSQNPNSKPKDEGKEEGELSSEETEIPASAPPSTSIQQNRNQLTAVSGTVPAKGLPSSVNVQTRTGRAAISSGRRFVAPANKLSATQISGRPLSFNDDNNLVIRFTDSESESDPDEETLDKTHEANNGPHSNDTPQNSAASKQVRLATAQQNVHSKASIIRKKFSFIRKPGLCKTSVPATSCEGHVVERELQIPRENVPRKVSTKQKSGSFQGVEVPDNNFETLRQQIAMRENQVMLQHNSLSKVREVHERLDKRPQVVLKKDGSEDPQVFMNKNRPRDLDSMQWKGSTKENVLLINNALKETNVQEGRHSGRVPVQLGSVLVPVKDAPTSCVLSCTKTINCLPIKRKNCDFSRTCVSEDFSQAEKRARAMLPSAPVNGDLRQKLMVSRAEDVPLCQHVNYAINNFGYPVSSMAQRKGSHLHGQPSSVDRGAVFSDEALANIPDELSGGVAHMQESKVKISEQGPAILEKHEKESLPLCSSLLSDREQLNLSGNKNLTVQSLMRDEELLDKELEDAQEHRRMCELQERKALKAYREAQRNLVDANSRCSSLYKRRETISLQLQAYYVTETCSLLEPSKGCGARINEQLLSSNLSNTKLDNLAPGSSLMKVNSKVPHQGASEENPQCLDNPTPHSYQCGQDCENDTCAEVDLSKSKLLHKNNSTAVGVTRHFNISKTSTDHGQKTSPFEHEAMTSGLLCQSKEESPHHVTGEQETQSRMESFLSCSHSMQDSITIEASLRSKLLERRGIKTSVKDIGFVDGGEHTSCSFTQGNHVENEKSHGSFGALPVVQNQLLTSIENPTQSSEGTKMQCERPGYNVYQVVTNVSDQLHRGRDYSCGGDDPDYTCSSAEKSGQQFLAPLASPGLKILFSYANVTRPEDYRGPITCSEATGNCAIHILHDTTTANPYENPLGGFSAHGIQNGENGTCLIKLAPDFPDYAIDPFWPFCKFELRGKCNDDECPWQHARDYLKRDSMQRNDSTSSEIISSTIDNNRSTEPKLCNKEPFRGETIHMGSQNHSLLHLGDFRNSKGLSWTLRCDALSIPVYQVGSNLIKADMHQCGSMLAHSTWRYWQLGFCSSLSVPFALRRNPLWGISSLDEGSANDEDYAIRGRLSMYIRTQDVVMKQVMQGLGDIELSLELALGIFHGQGNKLQRRKKALFVISRALEENPTCVPLWIVYLHLYYKKEKSIGKDDMFLQAVRHCKSSYELWLLFINSRPQILEQIHAYNTALSALCHASNSNEEDSAISACILDLFLRMLHLSYMSGDIKRAISIVFEPLCTETHTEDTIELSLSYISSCLTIYDRCILWVSSAYLAVYGKLPGTIVERFEFKQELPFGLEWPSIELAKEEKHRVLELMDAAVDDLHSIKTSQSPQESLVSTHALCVSHVRCMAALEGLDMALPLVEKYKKMYPACIELVLISAHLHRDCLSNYDFEAFEESLNNWPKESHGVQRIWHQYASYVLETKGVGFAEKLMNRWFQSHDSLNACEQGICPDSRSFHPTSNKCIFGLLNLATYKLLKKDWAEAQATVDKALKLSCGEDFKHCLKEHASLNNHGKPNDEILGLLSRYLRDARVLPVPEPLSRGFLVNTRRPRLRQVIKNILGPVPPDFSLLNSILEVWYGPSLLPESLGMKGLVDFVEVLMDIVPSNYKLALMVCKFVSRSYNPVDVASTSAMFWACSTLVNSLVPACPLATERSWVETAELLGVLEMESLSERFHRLAISVYPFSLTLWKSYLTLCKTAAIGNADAIIEAAKERGITLTNDIILGI</sequence>
<dbReference type="OMA" id="TVLEAWH"/>
<dbReference type="EMBL" id="KI393609">
    <property type="protein sequence ID" value="ERN07716.1"/>
    <property type="molecule type" value="Genomic_DNA"/>
</dbReference>
<feature type="compositionally biased region" description="Polar residues" evidence="2">
    <location>
        <begin position="143"/>
        <end position="156"/>
    </location>
</feature>
<gene>
    <name evidence="4" type="ORF">AMTR_s00012p00030740</name>
</gene>
<dbReference type="HOGENOM" id="CLU_003053_0_0_1"/>
<dbReference type="GO" id="GO:0005634">
    <property type="term" value="C:nucleus"/>
    <property type="evidence" value="ECO:0000318"/>
    <property type="project" value="GO_Central"/>
</dbReference>
<dbReference type="Pfam" id="PF10650">
    <property type="entry name" value="zf-C3H1"/>
    <property type="match status" value="1"/>
</dbReference>
<accession>W1PJ95</accession>
<dbReference type="SUPFAM" id="SSF48452">
    <property type="entry name" value="TPR-like"/>
    <property type="match status" value="1"/>
</dbReference>
<dbReference type="InterPro" id="IPR019607">
    <property type="entry name" value="Putative_zinc-finger_domain"/>
</dbReference>
<feature type="compositionally biased region" description="Basic and acidic residues" evidence="2">
    <location>
        <begin position="23"/>
        <end position="32"/>
    </location>
</feature>
<dbReference type="InterPro" id="IPR039278">
    <property type="entry name" value="Red1"/>
</dbReference>
<feature type="compositionally biased region" description="Acidic residues" evidence="2">
    <location>
        <begin position="123"/>
        <end position="133"/>
    </location>
</feature>
<evidence type="ECO:0000256" key="1">
    <source>
        <dbReference type="SAM" id="Coils"/>
    </source>
</evidence>
<feature type="region of interest" description="Disordered" evidence="2">
    <location>
        <begin position="1"/>
        <end position="55"/>
    </location>
</feature>
<dbReference type="PANTHER" id="PTHR21563:SF3">
    <property type="entry name" value="ZINC FINGER C3H1 DOMAIN-CONTAINING PROTEIN"/>
    <property type="match status" value="1"/>
</dbReference>
<protein>
    <recommendedName>
        <fullName evidence="3">Putative zinc-finger domain-containing protein</fullName>
    </recommendedName>
</protein>
<evidence type="ECO:0000313" key="4">
    <source>
        <dbReference type="EMBL" id="ERN07716.1"/>
    </source>
</evidence>
<keyword evidence="1" id="KW-0175">Coiled coil</keyword>
<dbReference type="OrthoDB" id="1922977at2759"/>
<evidence type="ECO:0000256" key="2">
    <source>
        <dbReference type="SAM" id="MobiDB-lite"/>
    </source>
</evidence>
<dbReference type="PANTHER" id="PTHR21563">
    <property type="entry name" value="ZINC FINGER C3H1 DOMAIN-CONTAINING PROTEIN"/>
    <property type="match status" value="1"/>
</dbReference>
<proteinExistence type="predicted"/>
<dbReference type="STRING" id="13333.W1PJ95"/>